<feature type="domain" description="Sulfotransferase" evidence="4">
    <location>
        <begin position="34"/>
        <end position="278"/>
    </location>
</feature>
<dbReference type="RefSeq" id="XP_015277976.1">
    <property type="nucleotide sequence ID" value="XM_015422490.1"/>
</dbReference>
<dbReference type="SUPFAM" id="SSF52540">
    <property type="entry name" value="P-loop containing nucleoside triphosphate hydrolases"/>
    <property type="match status" value="1"/>
</dbReference>
<keyword evidence="2 3" id="KW-0808">Transferase</keyword>
<keyword evidence="5" id="KW-1185">Reference proteome</keyword>
<evidence type="ECO:0000313" key="6">
    <source>
        <dbReference type="RefSeq" id="XP_015277976.1"/>
    </source>
</evidence>
<accession>A0ABM1KW89</accession>
<dbReference type="PANTHER" id="PTHR11783">
    <property type="entry name" value="SULFOTRANSFERASE SULT"/>
    <property type="match status" value="1"/>
</dbReference>
<dbReference type="Pfam" id="PF00685">
    <property type="entry name" value="Sulfotransfer_1"/>
    <property type="match status" value="1"/>
</dbReference>
<proteinExistence type="inferred from homology"/>
<organism evidence="5 6">
    <name type="scientific">Gekko japonicus</name>
    <name type="common">Schlegel's Japanese gecko</name>
    <dbReference type="NCBI Taxonomy" id="146911"/>
    <lineage>
        <taxon>Eukaryota</taxon>
        <taxon>Metazoa</taxon>
        <taxon>Chordata</taxon>
        <taxon>Craniata</taxon>
        <taxon>Vertebrata</taxon>
        <taxon>Euteleostomi</taxon>
        <taxon>Lepidosauria</taxon>
        <taxon>Squamata</taxon>
        <taxon>Bifurcata</taxon>
        <taxon>Gekkota</taxon>
        <taxon>Gekkonidae</taxon>
        <taxon>Gekkoninae</taxon>
        <taxon>Gekko</taxon>
    </lineage>
</organism>
<evidence type="ECO:0000259" key="4">
    <source>
        <dbReference type="Pfam" id="PF00685"/>
    </source>
</evidence>
<reference evidence="6" key="1">
    <citation type="submission" date="2025-08" db="UniProtKB">
        <authorList>
            <consortium name="RefSeq"/>
        </authorList>
    </citation>
    <scope>IDENTIFICATION</scope>
</reference>
<evidence type="ECO:0000256" key="3">
    <source>
        <dbReference type="RuleBase" id="RU361155"/>
    </source>
</evidence>
<evidence type="ECO:0000256" key="2">
    <source>
        <dbReference type="ARBA" id="ARBA00022679"/>
    </source>
</evidence>
<dbReference type="Gene3D" id="3.40.50.300">
    <property type="entry name" value="P-loop containing nucleotide triphosphate hydrolases"/>
    <property type="match status" value="1"/>
</dbReference>
<dbReference type="Proteomes" id="UP000694871">
    <property type="component" value="Unplaced"/>
</dbReference>
<dbReference type="GeneID" id="107119875"/>
<gene>
    <name evidence="6" type="primary">LOC107119875</name>
</gene>
<sequence>MSEKCFYHKGIPFPTLGYSEEILNYVGNEFQMLDDDIINVTYPKSGTNWMAQILSLIQHSGDTTWVYSAPVWQRVPWIEGIGGMMSALRCPPPRLLTSHLPLQLFPKSFIHSKAKIIFTMRNPKDAMISFYHGSKLLKLYKDPETLQEFLEEFLRGNVHYGSWFDHVKGWMKLKGRDNFFLVTYEELQQDLRGCVEKICRFLGKELTSQQIDSVVENSSFQKMKDNKMCNFTLLPDTVMDHQKGPFLRKGICEDWKNHLTPKQEEYFDSVYWEKMQDMSVAFPWD</sequence>
<name>A0ABM1KW89_GEKJA</name>
<comment type="similarity">
    <text evidence="1 3">Belongs to the sulfotransferase 1 family.</text>
</comment>
<protein>
    <recommendedName>
        <fullName evidence="3">Sulfotransferase</fullName>
        <ecNumber evidence="3">2.8.2.-</ecNumber>
    </recommendedName>
</protein>
<evidence type="ECO:0000313" key="5">
    <source>
        <dbReference type="Proteomes" id="UP000694871"/>
    </source>
</evidence>
<dbReference type="EC" id="2.8.2.-" evidence="3"/>
<dbReference type="InterPro" id="IPR000863">
    <property type="entry name" value="Sulfotransferase_dom"/>
</dbReference>
<evidence type="ECO:0000256" key="1">
    <source>
        <dbReference type="ARBA" id="ARBA00005771"/>
    </source>
</evidence>
<dbReference type="InterPro" id="IPR027417">
    <property type="entry name" value="P-loop_NTPase"/>
</dbReference>